<sequence>MKKVITTAICALAFACASAAGNVEPGDSIECFSHPDSVAFVHGGNTVELKVFGAKDNPDYYYSYKRDVSGEGTEISKEGNSGWDFTLPFIDRTEKGEKRAAYSFECGGLGLGFVNAVNAPAAMNVNMASSYEVFIDHIVGISCRPWRNGTSFLLGFGFGWRNYRMTGTNRFVQENGFISLGGYEEGADVQFSRLKMFSLMFPIMFRQELGKGFDFSAGPVLNVNVHGSMKTKYKLGDDKIENSSDDIHQRKVTVDLMAQLNYKAIGFYVKYSPCKILDESYGPEFRHLSAGITLFY</sequence>
<feature type="signal peptide" evidence="1">
    <location>
        <begin position="1"/>
        <end position="19"/>
    </location>
</feature>
<name>A0A9D9NJ87_9BACT</name>
<accession>A0A9D9NJ87</accession>
<comment type="caution">
    <text evidence="2">The sequence shown here is derived from an EMBL/GenBank/DDBJ whole genome shotgun (WGS) entry which is preliminary data.</text>
</comment>
<keyword evidence="1" id="KW-0732">Signal</keyword>
<reference evidence="2" key="1">
    <citation type="submission" date="2020-10" db="EMBL/GenBank/DDBJ databases">
        <authorList>
            <person name="Gilroy R."/>
        </authorList>
    </citation>
    <scope>NUCLEOTIDE SEQUENCE</scope>
    <source>
        <strain evidence="2">6919</strain>
    </source>
</reference>
<evidence type="ECO:0000313" key="2">
    <source>
        <dbReference type="EMBL" id="MBO8475849.1"/>
    </source>
</evidence>
<evidence type="ECO:0000313" key="3">
    <source>
        <dbReference type="Proteomes" id="UP000823598"/>
    </source>
</evidence>
<evidence type="ECO:0000256" key="1">
    <source>
        <dbReference type="SAM" id="SignalP"/>
    </source>
</evidence>
<dbReference type="PROSITE" id="PS51257">
    <property type="entry name" value="PROKAR_LIPOPROTEIN"/>
    <property type="match status" value="1"/>
</dbReference>
<reference evidence="2" key="2">
    <citation type="journal article" date="2021" name="PeerJ">
        <title>Extensive microbial diversity within the chicken gut microbiome revealed by metagenomics and culture.</title>
        <authorList>
            <person name="Gilroy R."/>
            <person name="Ravi A."/>
            <person name="Getino M."/>
            <person name="Pursley I."/>
            <person name="Horton D.L."/>
            <person name="Alikhan N.F."/>
            <person name="Baker D."/>
            <person name="Gharbi K."/>
            <person name="Hall N."/>
            <person name="Watson M."/>
            <person name="Adriaenssens E.M."/>
            <person name="Foster-Nyarko E."/>
            <person name="Jarju S."/>
            <person name="Secka A."/>
            <person name="Antonio M."/>
            <person name="Oren A."/>
            <person name="Chaudhuri R.R."/>
            <person name="La Ragione R."/>
            <person name="Hildebrand F."/>
            <person name="Pallen M.J."/>
        </authorList>
    </citation>
    <scope>NUCLEOTIDE SEQUENCE</scope>
    <source>
        <strain evidence="2">6919</strain>
    </source>
</reference>
<dbReference type="Proteomes" id="UP000823598">
    <property type="component" value="Unassembled WGS sequence"/>
</dbReference>
<organism evidence="2 3">
    <name type="scientific">Candidatus Limisoma faecipullorum</name>
    <dbReference type="NCBI Taxonomy" id="2840854"/>
    <lineage>
        <taxon>Bacteria</taxon>
        <taxon>Pseudomonadati</taxon>
        <taxon>Bacteroidota</taxon>
        <taxon>Bacteroidia</taxon>
        <taxon>Bacteroidales</taxon>
        <taxon>Candidatus Limisoma</taxon>
    </lineage>
</organism>
<protein>
    <recommendedName>
        <fullName evidence="4">Outer membrane protein beta-barrel domain-containing protein</fullName>
    </recommendedName>
</protein>
<gene>
    <name evidence="2" type="ORF">IAB88_02515</name>
</gene>
<feature type="chain" id="PRO_5038892007" description="Outer membrane protein beta-barrel domain-containing protein" evidence="1">
    <location>
        <begin position="20"/>
        <end position="296"/>
    </location>
</feature>
<dbReference type="AlphaFoldDB" id="A0A9D9NJ87"/>
<evidence type="ECO:0008006" key="4">
    <source>
        <dbReference type="Google" id="ProtNLM"/>
    </source>
</evidence>
<proteinExistence type="predicted"/>
<dbReference type="EMBL" id="JADIMC010000032">
    <property type="protein sequence ID" value="MBO8475849.1"/>
    <property type="molecule type" value="Genomic_DNA"/>
</dbReference>